<feature type="transmembrane region" description="Helical" evidence="8">
    <location>
        <begin position="420"/>
        <end position="441"/>
    </location>
</feature>
<evidence type="ECO:0000256" key="4">
    <source>
        <dbReference type="ARBA" id="ARBA00022692"/>
    </source>
</evidence>
<dbReference type="Gene3D" id="1.20.1740.10">
    <property type="entry name" value="Amino acid/polyamine transporter I"/>
    <property type="match status" value="1"/>
</dbReference>
<feature type="transmembrane region" description="Helical" evidence="8">
    <location>
        <begin position="59"/>
        <end position="78"/>
    </location>
</feature>
<feature type="transmembrane region" description="Helical" evidence="8">
    <location>
        <begin position="220"/>
        <end position="243"/>
    </location>
</feature>
<dbReference type="Proteomes" id="UP000381378">
    <property type="component" value="Unassembled WGS sequence"/>
</dbReference>
<keyword evidence="2" id="KW-0813">Transport</keyword>
<organism evidence="10 11">
    <name type="scientific">Pseudomonas fluorescens</name>
    <dbReference type="NCBI Taxonomy" id="294"/>
    <lineage>
        <taxon>Bacteria</taxon>
        <taxon>Pseudomonadati</taxon>
        <taxon>Pseudomonadota</taxon>
        <taxon>Gammaproteobacteria</taxon>
        <taxon>Pseudomonadales</taxon>
        <taxon>Pseudomonadaceae</taxon>
        <taxon>Pseudomonas</taxon>
    </lineage>
</organism>
<keyword evidence="3" id="KW-1003">Cell membrane</keyword>
<dbReference type="PROSITE" id="PS00218">
    <property type="entry name" value="AMINO_ACID_PERMEASE_1"/>
    <property type="match status" value="1"/>
</dbReference>
<dbReference type="FunFam" id="1.20.1740.10:FF:000001">
    <property type="entry name" value="Amino acid permease"/>
    <property type="match status" value="1"/>
</dbReference>
<accession>A0A5E7V3E6</accession>
<evidence type="ECO:0000256" key="5">
    <source>
        <dbReference type="ARBA" id="ARBA00022970"/>
    </source>
</evidence>
<dbReference type="InterPro" id="IPR004841">
    <property type="entry name" value="AA-permease/SLC12A_dom"/>
</dbReference>
<evidence type="ECO:0000256" key="7">
    <source>
        <dbReference type="ARBA" id="ARBA00023136"/>
    </source>
</evidence>
<feature type="transmembrane region" description="Helical" evidence="8">
    <location>
        <begin position="301"/>
        <end position="324"/>
    </location>
</feature>
<keyword evidence="4 8" id="KW-0812">Transmembrane</keyword>
<dbReference type="GO" id="GO:0055085">
    <property type="term" value="P:transmembrane transport"/>
    <property type="evidence" value="ECO:0007669"/>
    <property type="project" value="InterPro"/>
</dbReference>
<dbReference type="GO" id="GO:0006865">
    <property type="term" value="P:amino acid transport"/>
    <property type="evidence" value="ECO:0007669"/>
    <property type="project" value="UniProtKB-KW"/>
</dbReference>
<feature type="transmembrane region" description="Helical" evidence="8">
    <location>
        <begin position="115"/>
        <end position="137"/>
    </location>
</feature>
<dbReference type="PANTHER" id="PTHR43495">
    <property type="entry name" value="GABA PERMEASE"/>
    <property type="match status" value="1"/>
</dbReference>
<feature type="transmembrane region" description="Helical" evidence="8">
    <location>
        <begin position="376"/>
        <end position="400"/>
    </location>
</feature>
<sequence length="479" mass="51909">MPDSPLKHPDHSSIADLPQVTSNNGLATSLKERHVMLIAIGGVIGAGLFLGSGKAIAHAGPALLIAYGICGFMIYLVARALGELSLYRPNSGSFAAFAEEFLGPRIGFITGWSYWLIWILVGIVEVTAIGMLVKYWFPQVPQWIPALITTSVLMASNLFNVKAFGEIEFWLALIKVVTIVGLIAAGVIILIFGLDISAASQPSIANLWRHGGFLPQGWSGLLYAIPVAAFGFAGVEVIGVVAAETANPQRTLPRAINSIIWRMFIFYIGSMAIVMALYPWNQISTEQSPFVTVFESLGLGIAAGLINFVVITALASSCNTGLFATSRMLFALSHTGQAPRSLQKLSRNQIPARCLMVSTALLLVGVLLNYMIPDSIFGLLITGVLGLLIWVWMVIILSHLAYRRKVNRGELPAVAYRMPWAGPSSVLVLVFLSVLAVLVAWDPQTRTAYYVTFAWFVLLLLAYSRLNLQKTASVCSVTH</sequence>
<evidence type="ECO:0000256" key="8">
    <source>
        <dbReference type="SAM" id="Phobius"/>
    </source>
</evidence>
<proteinExistence type="predicted"/>
<feature type="transmembrane region" description="Helical" evidence="8">
    <location>
        <begin position="350"/>
        <end position="370"/>
    </location>
</feature>
<dbReference type="Pfam" id="PF00324">
    <property type="entry name" value="AA_permease"/>
    <property type="match status" value="1"/>
</dbReference>
<evidence type="ECO:0000313" key="11">
    <source>
        <dbReference type="Proteomes" id="UP000381378"/>
    </source>
</evidence>
<name>A0A5E7V3E6_PSEFL</name>
<feature type="transmembrane region" description="Helical" evidence="8">
    <location>
        <begin position="447"/>
        <end position="463"/>
    </location>
</feature>
<evidence type="ECO:0000256" key="1">
    <source>
        <dbReference type="ARBA" id="ARBA00004651"/>
    </source>
</evidence>
<gene>
    <name evidence="10" type="primary">pheP</name>
    <name evidence="10" type="ORF">PS928_04569</name>
</gene>
<dbReference type="GO" id="GO:0005886">
    <property type="term" value="C:plasma membrane"/>
    <property type="evidence" value="ECO:0007669"/>
    <property type="project" value="UniProtKB-SubCell"/>
</dbReference>
<dbReference type="PIRSF" id="PIRSF006060">
    <property type="entry name" value="AA_transporter"/>
    <property type="match status" value="1"/>
</dbReference>
<feature type="transmembrane region" description="Helical" evidence="8">
    <location>
        <begin position="35"/>
        <end position="53"/>
    </location>
</feature>
<feature type="transmembrane region" description="Helical" evidence="8">
    <location>
        <begin position="173"/>
        <end position="200"/>
    </location>
</feature>
<dbReference type="EMBL" id="CABVJF010000019">
    <property type="protein sequence ID" value="VVQ17703.1"/>
    <property type="molecule type" value="Genomic_DNA"/>
</dbReference>
<dbReference type="PANTHER" id="PTHR43495:SF2">
    <property type="entry name" value="D-SERINE_D-ALANINE_GLYCINE TRANSPORTER"/>
    <property type="match status" value="1"/>
</dbReference>
<comment type="subcellular location">
    <subcellularLocation>
        <location evidence="1">Cell membrane</location>
        <topology evidence="1">Multi-pass membrane protein</topology>
    </subcellularLocation>
</comment>
<feature type="domain" description="Amino acid permease/ SLC12A" evidence="9">
    <location>
        <begin position="34"/>
        <end position="463"/>
    </location>
</feature>
<feature type="transmembrane region" description="Helical" evidence="8">
    <location>
        <begin position="264"/>
        <end position="281"/>
    </location>
</feature>
<evidence type="ECO:0000256" key="6">
    <source>
        <dbReference type="ARBA" id="ARBA00022989"/>
    </source>
</evidence>
<feature type="transmembrane region" description="Helical" evidence="8">
    <location>
        <begin position="143"/>
        <end position="161"/>
    </location>
</feature>
<keyword evidence="6 8" id="KW-1133">Transmembrane helix</keyword>
<keyword evidence="7 8" id="KW-0472">Membrane</keyword>
<evidence type="ECO:0000256" key="2">
    <source>
        <dbReference type="ARBA" id="ARBA00022448"/>
    </source>
</evidence>
<dbReference type="InterPro" id="IPR004840">
    <property type="entry name" value="Amino_acid_permease_CS"/>
</dbReference>
<evidence type="ECO:0000259" key="9">
    <source>
        <dbReference type="Pfam" id="PF00324"/>
    </source>
</evidence>
<protein>
    <submittedName>
        <fullName evidence="10">Phenylalanine-specific permease</fullName>
    </submittedName>
</protein>
<evidence type="ECO:0000313" key="10">
    <source>
        <dbReference type="EMBL" id="VVQ17703.1"/>
    </source>
</evidence>
<reference evidence="10 11" key="1">
    <citation type="submission" date="2019-09" db="EMBL/GenBank/DDBJ databases">
        <authorList>
            <person name="Chandra G."/>
            <person name="Truman W A."/>
        </authorList>
    </citation>
    <scope>NUCLEOTIDE SEQUENCE [LARGE SCALE GENOMIC DNA]</scope>
    <source>
        <strain evidence="10">PS928</strain>
    </source>
</reference>
<keyword evidence="5" id="KW-0029">Amino-acid transport</keyword>
<dbReference type="AlphaFoldDB" id="A0A5E7V3E6"/>
<evidence type="ECO:0000256" key="3">
    <source>
        <dbReference type="ARBA" id="ARBA00022475"/>
    </source>
</evidence>